<dbReference type="InterPro" id="IPR052021">
    <property type="entry name" value="Type-I_RS_S_subunit"/>
</dbReference>
<feature type="domain" description="Type I restriction modification DNA specificity" evidence="4">
    <location>
        <begin position="86"/>
        <end position="202"/>
    </location>
</feature>
<dbReference type="EMBL" id="SJPT01000006">
    <property type="protein sequence ID" value="TWU21727.1"/>
    <property type="molecule type" value="Genomic_DNA"/>
</dbReference>
<reference evidence="5 6" key="1">
    <citation type="submission" date="2019-02" db="EMBL/GenBank/DDBJ databases">
        <title>Deep-cultivation of Planctomycetes and their phenomic and genomic characterization uncovers novel biology.</title>
        <authorList>
            <person name="Wiegand S."/>
            <person name="Jogler M."/>
            <person name="Boedeker C."/>
            <person name="Pinto D."/>
            <person name="Vollmers J."/>
            <person name="Rivas-Marin E."/>
            <person name="Kohn T."/>
            <person name="Peeters S.H."/>
            <person name="Heuer A."/>
            <person name="Rast P."/>
            <person name="Oberbeckmann S."/>
            <person name="Bunk B."/>
            <person name="Jeske O."/>
            <person name="Meyerdierks A."/>
            <person name="Storesund J.E."/>
            <person name="Kallscheuer N."/>
            <person name="Luecker S."/>
            <person name="Lage O.M."/>
            <person name="Pohl T."/>
            <person name="Merkel B.J."/>
            <person name="Hornburger P."/>
            <person name="Mueller R.-W."/>
            <person name="Bruemmer F."/>
            <person name="Labrenz M."/>
            <person name="Spormann A.M."/>
            <person name="Op Den Camp H."/>
            <person name="Overmann J."/>
            <person name="Amann R."/>
            <person name="Jetten M.S.M."/>
            <person name="Mascher T."/>
            <person name="Medema M.H."/>
            <person name="Devos D.P."/>
            <person name="Kaster A.-K."/>
            <person name="Ovreas L."/>
            <person name="Rohde M."/>
            <person name="Galperin M.Y."/>
            <person name="Jogler C."/>
        </authorList>
    </citation>
    <scope>NUCLEOTIDE SEQUENCE [LARGE SCALE GENOMIC DNA]</scope>
    <source>
        <strain evidence="5 6">Pla52o</strain>
    </source>
</reference>
<evidence type="ECO:0000259" key="4">
    <source>
        <dbReference type="Pfam" id="PF01420"/>
    </source>
</evidence>
<gene>
    <name evidence="5" type="primary">hsdS_2</name>
    <name evidence="5" type="ORF">Pla52o_39140</name>
</gene>
<dbReference type="GO" id="GO:0009307">
    <property type="term" value="P:DNA restriction-modification system"/>
    <property type="evidence" value="ECO:0007669"/>
    <property type="project" value="UniProtKB-KW"/>
</dbReference>
<name>A0A5C6CDB7_9BACT</name>
<evidence type="ECO:0000313" key="6">
    <source>
        <dbReference type="Proteomes" id="UP000316304"/>
    </source>
</evidence>
<accession>A0A5C6CDB7</accession>
<dbReference type="PANTHER" id="PTHR30408:SF12">
    <property type="entry name" value="TYPE I RESTRICTION ENZYME MJAVIII SPECIFICITY SUBUNIT"/>
    <property type="match status" value="1"/>
</dbReference>
<keyword evidence="2" id="KW-0680">Restriction system</keyword>
<dbReference type="InterPro" id="IPR000055">
    <property type="entry name" value="Restrct_endonuc_typeI_TRD"/>
</dbReference>
<dbReference type="InterPro" id="IPR044946">
    <property type="entry name" value="Restrct_endonuc_typeI_TRD_sf"/>
</dbReference>
<comment type="similarity">
    <text evidence="1">Belongs to the type-I restriction system S methylase family.</text>
</comment>
<dbReference type="SUPFAM" id="SSF116734">
    <property type="entry name" value="DNA methylase specificity domain"/>
    <property type="match status" value="2"/>
</dbReference>
<dbReference type="Proteomes" id="UP000316304">
    <property type="component" value="Unassembled WGS sequence"/>
</dbReference>
<dbReference type="GO" id="GO:0003677">
    <property type="term" value="F:DNA binding"/>
    <property type="evidence" value="ECO:0007669"/>
    <property type="project" value="UniProtKB-KW"/>
</dbReference>
<dbReference type="PANTHER" id="PTHR30408">
    <property type="entry name" value="TYPE-1 RESTRICTION ENZYME ECOKI SPECIFICITY PROTEIN"/>
    <property type="match status" value="1"/>
</dbReference>
<dbReference type="Pfam" id="PF01420">
    <property type="entry name" value="Methylase_S"/>
    <property type="match status" value="2"/>
</dbReference>
<evidence type="ECO:0000313" key="5">
    <source>
        <dbReference type="EMBL" id="TWU21727.1"/>
    </source>
</evidence>
<dbReference type="Gene3D" id="3.90.220.20">
    <property type="entry name" value="DNA methylase specificity domains"/>
    <property type="match status" value="2"/>
</dbReference>
<evidence type="ECO:0000256" key="1">
    <source>
        <dbReference type="ARBA" id="ARBA00010923"/>
    </source>
</evidence>
<feature type="domain" description="Type I restriction modification DNA specificity" evidence="4">
    <location>
        <begin position="307"/>
        <end position="403"/>
    </location>
</feature>
<evidence type="ECO:0000256" key="2">
    <source>
        <dbReference type="ARBA" id="ARBA00022747"/>
    </source>
</evidence>
<keyword evidence="6" id="KW-1185">Reference proteome</keyword>
<dbReference type="Gene3D" id="1.10.287.1120">
    <property type="entry name" value="Bipartite methylase S protein"/>
    <property type="match status" value="1"/>
</dbReference>
<sequence>MSGRKIDTYSDYRASEVEWLRKVPKHWDVRRMKTFLAAPLQYGANEAADLDDRTLPRFVRITDIDESGALRDETFRSLPRHLAQPYLLHDNDILLARSGGTVGKSFIYSTDWGEACFAGYLIRARLRRSVCTPKFLYYFCQTPEYWNYIDCSQIQATIQNVSAEKYANLHIPLPPSDEQKQIAAFLDYETAKIDALIEKQQQLIALLGEKRQAVISHAVTKGLNPDAPMRDSGIEWLGEVPEHWRLGPLKRFWPVVDCKHITVPFLDEGYPVVSVMEVRTFELDLSRVLLTDKANFELLKSGGREPKQGDVIYCRNTANTGTSAYVGTSEPICIGQDVVLIKSRTQNGRFLNYILHGPEMAGQLALYMVGSTFKRINVADIRELIVTCPPPPEQEKIVQHLDSKASQFDELIGNAVEMMEVLRERRVSLISAAVTGKIDVRGWKPPSSGAKQETEMEVA</sequence>
<dbReference type="AlphaFoldDB" id="A0A5C6CDB7"/>
<proteinExistence type="inferred from homology"/>
<dbReference type="CDD" id="cd17521">
    <property type="entry name" value="RMtype1_S_Sau13435ORF2165P_TRD2-CR2_like"/>
    <property type="match status" value="1"/>
</dbReference>
<organism evidence="5 6">
    <name type="scientific">Novipirellula galeiformis</name>
    <dbReference type="NCBI Taxonomy" id="2528004"/>
    <lineage>
        <taxon>Bacteria</taxon>
        <taxon>Pseudomonadati</taxon>
        <taxon>Planctomycetota</taxon>
        <taxon>Planctomycetia</taxon>
        <taxon>Pirellulales</taxon>
        <taxon>Pirellulaceae</taxon>
        <taxon>Novipirellula</taxon>
    </lineage>
</organism>
<protein>
    <submittedName>
        <fullName evidence="5">Type-1 restriction enzyme EcoKI specificity protein</fullName>
    </submittedName>
</protein>
<evidence type="ECO:0000256" key="3">
    <source>
        <dbReference type="ARBA" id="ARBA00023125"/>
    </source>
</evidence>
<comment type="caution">
    <text evidence="5">The sequence shown here is derived from an EMBL/GenBank/DDBJ whole genome shotgun (WGS) entry which is preliminary data.</text>
</comment>
<keyword evidence="3" id="KW-0238">DNA-binding</keyword>